<dbReference type="InterPro" id="IPR002881">
    <property type="entry name" value="DUF58"/>
</dbReference>
<proteinExistence type="predicted"/>
<keyword evidence="1" id="KW-1133">Transmembrane helix</keyword>
<evidence type="ECO:0000256" key="1">
    <source>
        <dbReference type="SAM" id="Phobius"/>
    </source>
</evidence>
<dbReference type="OrthoDB" id="9812729at2"/>
<dbReference type="PANTHER" id="PTHR34351">
    <property type="entry name" value="SLR1927 PROTEIN-RELATED"/>
    <property type="match status" value="1"/>
</dbReference>
<accession>A0A517SGH9</accession>
<dbReference type="Pfam" id="PF01882">
    <property type="entry name" value="DUF58"/>
    <property type="match status" value="1"/>
</dbReference>
<gene>
    <name evidence="3" type="ORF">Pan44_32520</name>
</gene>
<dbReference type="PANTHER" id="PTHR34351:SF1">
    <property type="entry name" value="SLR1927 PROTEIN"/>
    <property type="match status" value="1"/>
</dbReference>
<feature type="transmembrane region" description="Helical" evidence="1">
    <location>
        <begin position="92"/>
        <end position="110"/>
    </location>
</feature>
<dbReference type="RefSeq" id="WP_145030985.1">
    <property type="nucleotide sequence ID" value="NZ_CP036271.1"/>
</dbReference>
<feature type="transmembrane region" description="Helical" evidence="1">
    <location>
        <begin position="21"/>
        <end position="43"/>
    </location>
</feature>
<keyword evidence="1" id="KW-0812">Transmembrane</keyword>
<feature type="transmembrane region" description="Helical" evidence="1">
    <location>
        <begin position="49"/>
        <end position="71"/>
    </location>
</feature>
<name>A0A517SGH9_9PLAN</name>
<feature type="domain" description="DUF58" evidence="2">
    <location>
        <begin position="285"/>
        <end position="355"/>
    </location>
</feature>
<dbReference type="KEGG" id="ccos:Pan44_32520"/>
<reference evidence="3 4" key="1">
    <citation type="submission" date="2019-02" db="EMBL/GenBank/DDBJ databases">
        <title>Deep-cultivation of Planctomycetes and their phenomic and genomic characterization uncovers novel biology.</title>
        <authorList>
            <person name="Wiegand S."/>
            <person name="Jogler M."/>
            <person name="Boedeker C."/>
            <person name="Pinto D."/>
            <person name="Vollmers J."/>
            <person name="Rivas-Marin E."/>
            <person name="Kohn T."/>
            <person name="Peeters S.H."/>
            <person name="Heuer A."/>
            <person name="Rast P."/>
            <person name="Oberbeckmann S."/>
            <person name="Bunk B."/>
            <person name="Jeske O."/>
            <person name="Meyerdierks A."/>
            <person name="Storesund J.E."/>
            <person name="Kallscheuer N."/>
            <person name="Luecker S."/>
            <person name="Lage O.M."/>
            <person name="Pohl T."/>
            <person name="Merkel B.J."/>
            <person name="Hornburger P."/>
            <person name="Mueller R.-W."/>
            <person name="Bruemmer F."/>
            <person name="Labrenz M."/>
            <person name="Spormann A.M."/>
            <person name="Op den Camp H."/>
            <person name="Overmann J."/>
            <person name="Amann R."/>
            <person name="Jetten M.S.M."/>
            <person name="Mascher T."/>
            <person name="Medema M.H."/>
            <person name="Devos D.P."/>
            <person name="Kaster A.-K."/>
            <person name="Ovreas L."/>
            <person name="Rohde M."/>
            <person name="Galperin M.Y."/>
            <person name="Jogler C."/>
        </authorList>
    </citation>
    <scope>NUCLEOTIDE SEQUENCE [LARGE SCALE GENOMIC DNA]</scope>
    <source>
        <strain evidence="3 4">Pan44</strain>
    </source>
</reference>
<dbReference type="InParanoid" id="A0A517SGH9"/>
<dbReference type="EMBL" id="CP036271">
    <property type="protein sequence ID" value="QDT55210.1"/>
    <property type="molecule type" value="Genomic_DNA"/>
</dbReference>
<keyword evidence="1" id="KW-0472">Membrane</keyword>
<feature type="transmembrane region" description="Helical" evidence="1">
    <location>
        <begin position="116"/>
        <end position="138"/>
    </location>
</feature>
<dbReference type="Proteomes" id="UP000315700">
    <property type="component" value="Chromosome"/>
</dbReference>
<evidence type="ECO:0000313" key="3">
    <source>
        <dbReference type="EMBL" id="QDT55210.1"/>
    </source>
</evidence>
<evidence type="ECO:0000259" key="2">
    <source>
        <dbReference type="Pfam" id="PF01882"/>
    </source>
</evidence>
<sequence>MDPNPSTIGSGSRSRRSRISISGFLIVCLGVGAIVAEVSTRLMARRLGMAGHVVTLGAAGYFAIWGLKELIVSAWPRFRTRRIARYRFRLPAEGRVFLVMISVLFIGSLLGRSNSLLLVFCCLIGPFVINGFLIFAMLQRLAVTRDAPLRMMAGECVAVEVQLANRKRVMPTWMMSVRDRAETVNEVIEPEVLFVHVPRGGKQVSAYQLSIASRGRVTLGPVELHSRFPLGIVDRGLQFDLPAQILVYPRIGRLTQSWRRLTETSHTSSQSARQSSHAADTFHTMREYHSGDDPRTIHWRTSARRNELMVREFRDQRDTPVVLLLDGWRAPGGAERDERMELAISFAATVCVQQLHASRDAPVALAAAGKSWLEWNEISQRQPIEDLLDGLAVLETSANADWRRLVEFSMRIADRRHTTLLLTPRPEVIERELGELQATHGWDRNPVGMIRVMSLSEIENSRAFAWA</sequence>
<organism evidence="3 4">
    <name type="scientific">Caulifigura coniformis</name>
    <dbReference type="NCBI Taxonomy" id="2527983"/>
    <lineage>
        <taxon>Bacteria</taxon>
        <taxon>Pseudomonadati</taxon>
        <taxon>Planctomycetota</taxon>
        <taxon>Planctomycetia</taxon>
        <taxon>Planctomycetales</taxon>
        <taxon>Planctomycetaceae</taxon>
        <taxon>Caulifigura</taxon>
    </lineage>
</organism>
<keyword evidence="4" id="KW-1185">Reference proteome</keyword>
<dbReference type="AlphaFoldDB" id="A0A517SGH9"/>
<evidence type="ECO:0000313" key="4">
    <source>
        <dbReference type="Proteomes" id="UP000315700"/>
    </source>
</evidence>
<protein>
    <recommendedName>
        <fullName evidence="2">DUF58 domain-containing protein</fullName>
    </recommendedName>
</protein>